<keyword evidence="2" id="KW-1185">Reference proteome</keyword>
<organism evidence="1 2">
    <name type="scientific">Eufriesea mexicana</name>
    <dbReference type="NCBI Taxonomy" id="516756"/>
    <lineage>
        <taxon>Eukaryota</taxon>
        <taxon>Metazoa</taxon>
        <taxon>Ecdysozoa</taxon>
        <taxon>Arthropoda</taxon>
        <taxon>Hexapoda</taxon>
        <taxon>Insecta</taxon>
        <taxon>Pterygota</taxon>
        <taxon>Neoptera</taxon>
        <taxon>Endopterygota</taxon>
        <taxon>Hymenoptera</taxon>
        <taxon>Apocrita</taxon>
        <taxon>Aculeata</taxon>
        <taxon>Apoidea</taxon>
        <taxon>Anthophila</taxon>
        <taxon>Apidae</taxon>
        <taxon>Eufriesea</taxon>
    </lineage>
</organism>
<dbReference type="EMBL" id="KQ764286">
    <property type="protein sequence ID" value="OAD54545.1"/>
    <property type="molecule type" value="Genomic_DNA"/>
</dbReference>
<dbReference type="Proteomes" id="UP000250275">
    <property type="component" value="Unassembled WGS sequence"/>
</dbReference>
<name>A0A310SBU3_9HYME</name>
<accession>A0A310SBU3</accession>
<evidence type="ECO:0000313" key="2">
    <source>
        <dbReference type="Proteomes" id="UP000250275"/>
    </source>
</evidence>
<protein>
    <submittedName>
        <fullName evidence="1">Uncharacterized protein</fullName>
    </submittedName>
</protein>
<reference evidence="1 2" key="1">
    <citation type="submission" date="2015-07" db="EMBL/GenBank/DDBJ databases">
        <title>The genome of Eufriesea mexicana.</title>
        <authorList>
            <person name="Pan H."/>
            <person name="Kapheim K."/>
        </authorList>
    </citation>
    <scope>NUCLEOTIDE SEQUENCE [LARGE SCALE GENOMIC DNA]</scope>
    <source>
        <strain evidence="1">0111107269</strain>
        <tissue evidence="1">Whole body</tissue>
    </source>
</reference>
<dbReference type="AlphaFoldDB" id="A0A310SBU3"/>
<proteinExistence type="predicted"/>
<gene>
    <name evidence="1" type="ORF">WN48_06600</name>
</gene>
<sequence>MYIGKLGKWYMRKRENGRSDEERKASLWIYLERGEGGTDWNLFGVSGVEGCRPEMVGTCNPPASLRSLDVR</sequence>
<evidence type="ECO:0000313" key="1">
    <source>
        <dbReference type="EMBL" id="OAD54545.1"/>
    </source>
</evidence>